<evidence type="ECO:0000313" key="5">
    <source>
        <dbReference type="Proteomes" id="UP000309340"/>
    </source>
</evidence>
<evidence type="ECO:0000256" key="3">
    <source>
        <dbReference type="ARBA" id="ARBA00023002"/>
    </source>
</evidence>
<dbReference type="Gene3D" id="3.20.20.70">
    <property type="entry name" value="Aldolase class I"/>
    <property type="match status" value="1"/>
</dbReference>
<reference evidence="4 5" key="1">
    <citation type="submission" date="2017-03" db="EMBL/GenBank/DDBJ databases">
        <title>Genomes of endolithic fungi from Antarctica.</title>
        <authorList>
            <person name="Coleine C."/>
            <person name="Masonjones S."/>
            <person name="Stajich J.E."/>
        </authorList>
    </citation>
    <scope>NUCLEOTIDE SEQUENCE [LARGE SCALE GENOMIC DNA]</scope>
    <source>
        <strain evidence="4 5">CCFEE 5184</strain>
    </source>
</reference>
<proteinExistence type="predicted"/>
<dbReference type="InterPro" id="IPR013785">
    <property type="entry name" value="Aldolase_TIM"/>
</dbReference>
<dbReference type="AlphaFoldDB" id="A0A4U0WSZ1"/>
<evidence type="ECO:0000256" key="2">
    <source>
        <dbReference type="ARBA" id="ARBA00022643"/>
    </source>
</evidence>
<keyword evidence="2" id="KW-0288">FMN</keyword>
<gene>
    <name evidence="4" type="ORF">B0A55_09025</name>
</gene>
<dbReference type="SUPFAM" id="SSF51412">
    <property type="entry name" value="Inosine monophosphate dehydrogenase (IMPDH)"/>
    <property type="match status" value="1"/>
</dbReference>
<dbReference type="EMBL" id="NAJQ01000629">
    <property type="protein sequence ID" value="TKA66670.1"/>
    <property type="molecule type" value="Genomic_DNA"/>
</dbReference>
<dbReference type="Pfam" id="PF03060">
    <property type="entry name" value="NMO"/>
    <property type="match status" value="1"/>
</dbReference>
<organism evidence="4 5">
    <name type="scientific">Friedmanniomyces simplex</name>
    <dbReference type="NCBI Taxonomy" id="329884"/>
    <lineage>
        <taxon>Eukaryota</taxon>
        <taxon>Fungi</taxon>
        <taxon>Dikarya</taxon>
        <taxon>Ascomycota</taxon>
        <taxon>Pezizomycotina</taxon>
        <taxon>Dothideomycetes</taxon>
        <taxon>Dothideomycetidae</taxon>
        <taxon>Mycosphaerellales</taxon>
        <taxon>Teratosphaeriaceae</taxon>
        <taxon>Friedmanniomyces</taxon>
    </lineage>
</organism>
<accession>A0A4U0WSZ1</accession>
<dbReference type="PANTHER" id="PTHR32332">
    <property type="entry name" value="2-NITROPROPANE DIOXYGENASE"/>
    <property type="match status" value="1"/>
</dbReference>
<comment type="caution">
    <text evidence="4">The sequence shown here is derived from an EMBL/GenBank/DDBJ whole genome shotgun (WGS) entry which is preliminary data.</text>
</comment>
<keyword evidence="1" id="KW-0285">Flavoprotein</keyword>
<evidence type="ECO:0000313" key="4">
    <source>
        <dbReference type="EMBL" id="TKA66670.1"/>
    </source>
</evidence>
<dbReference type="STRING" id="329884.A0A4U0WSZ1"/>
<dbReference type="GO" id="GO:0018580">
    <property type="term" value="F:nitronate monooxygenase activity"/>
    <property type="evidence" value="ECO:0007669"/>
    <property type="project" value="InterPro"/>
</dbReference>
<dbReference type="OrthoDB" id="2349068at2759"/>
<dbReference type="InterPro" id="IPR004136">
    <property type="entry name" value="NMO"/>
</dbReference>
<keyword evidence="3" id="KW-0560">Oxidoreductase</keyword>
<name>A0A4U0WSZ1_9PEZI</name>
<dbReference type="Proteomes" id="UP000309340">
    <property type="component" value="Unassembled WGS sequence"/>
</dbReference>
<protein>
    <submittedName>
        <fullName evidence="4">Uncharacterized protein</fullName>
    </submittedName>
</protein>
<sequence length="359" mass="37509">MASLLRTHYPWTRTPFLASAPMLGAATPALDASVSKAGGIGFLAGGTKFDALDKDLLQVASILEQSKSELANEAHVLPIGVGFQLWGCDLSVAVAAVKKHSPAVVWLFAPTDDAEFGRWSREIRSVSQEKPKIWIQAGSVARARRAMDLAAPDVLVLQGSDAGGHGFVQAASAISLVPEVVDVLASEYGGGTPVLAAGGIMDGRGVTGVMALGADGAVMGTRFLASDEAGIAQGWQRELVRATDGGISTGRSTLCDRLKETVGWPPHFDGRAILNKGHEDERAGMSDAENVALYKQQLAQGDDAWTPHGRMVVYAGTGVGLVKEVKPAAEIVHEVHVGARNATQRATSACSASEPQAKL</sequence>
<evidence type="ECO:0000256" key="1">
    <source>
        <dbReference type="ARBA" id="ARBA00022630"/>
    </source>
</evidence>
<dbReference type="CDD" id="cd04730">
    <property type="entry name" value="NPD_like"/>
    <property type="match status" value="1"/>
</dbReference>
<dbReference type="PANTHER" id="PTHR32332:SF34">
    <property type="entry name" value="2-NITROPROPANE DIOXYGENASE FAMILY, PUTATIVE-RELATED"/>
    <property type="match status" value="1"/>
</dbReference>
<keyword evidence="5" id="KW-1185">Reference proteome</keyword>